<proteinExistence type="predicted"/>
<evidence type="ECO:0000313" key="3">
    <source>
        <dbReference type="Proteomes" id="UP000007805"/>
    </source>
</evidence>
<accession>E6RCA5</accession>
<dbReference type="RefSeq" id="XP_003196198.1">
    <property type="nucleotide sequence ID" value="XM_003196150.1"/>
</dbReference>
<reference evidence="2 3" key="1">
    <citation type="journal article" date="2011" name="MBio">
        <title>Genome variation in Cryptococcus gattii, an emerging pathogen of immunocompetent hosts.</title>
        <authorList>
            <person name="D'Souza C.A."/>
            <person name="Kronstad J.W."/>
            <person name="Taylor G."/>
            <person name="Warren R."/>
            <person name="Yuen M."/>
            <person name="Hu G."/>
            <person name="Jung W.H."/>
            <person name="Sham A."/>
            <person name="Kidd S.E."/>
            <person name="Tangen K."/>
            <person name="Lee N."/>
            <person name="Zeilmaker T."/>
            <person name="Sawkins J."/>
            <person name="McVicker G."/>
            <person name="Shah S."/>
            <person name="Gnerre S."/>
            <person name="Griggs A."/>
            <person name="Zeng Q."/>
            <person name="Bartlett K."/>
            <person name="Li W."/>
            <person name="Wang X."/>
            <person name="Heitman J."/>
            <person name="Stajich J.E."/>
            <person name="Fraser J.A."/>
            <person name="Meyer W."/>
            <person name="Carter D."/>
            <person name="Schein J."/>
            <person name="Krzywinski M."/>
            <person name="Kwon-Chung K.J."/>
            <person name="Varma A."/>
            <person name="Wang J."/>
            <person name="Brunham R."/>
            <person name="Fyfe M."/>
            <person name="Ouellette B.F."/>
            <person name="Siddiqui A."/>
            <person name="Marra M."/>
            <person name="Jones S."/>
            <person name="Holt R."/>
            <person name="Birren B.W."/>
            <person name="Galagan J.E."/>
            <person name="Cuomo C.A."/>
        </authorList>
    </citation>
    <scope>NUCLEOTIDE SEQUENCE [LARGE SCALE GENOMIC DNA]</scope>
    <source>
        <strain evidence="3">WM276 / ATCC MYA-4071</strain>
    </source>
</reference>
<protein>
    <submittedName>
        <fullName evidence="2">Uncharacterized protein</fullName>
    </submittedName>
</protein>
<sequence length="244" mass="26296">MSSSCPLHPASRRVVEHPLSPTSISRTRRQLHLASGQSTTTHDSSGQEEVGNIQTRSLETDPMLPRPATTHTSSSLLVSSTDPIIVLGQLDHQGVVEGYQADQTIETADTSPSLPPPPPASSTKNPSLPAVPFSKRLFHAFVHKPTLSRTWEKKAFMDEEKKSAPAAMGGGESLLERDDHDLDGCLASPPARSKSKSKSRPMSLYASPAEIAAFKPLPLVLDDERHVQGHTQMAQMGMLAITPT</sequence>
<dbReference type="OrthoDB" id="2576275at2759"/>
<gene>
    <name evidence="2" type="ordered locus">CGB_I3290W</name>
</gene>
<evidence type="ECO:0000256" key="1">
    <source>
        <dbReference type="SAM" id="MobiDB-lite"/>
    </source>
</evidence>
<dbReference type="VEuPathDB" id="FungiDB:CGB_I3290W"/>
<dbReference type="Proteomes" id="UP000007805">
    <property type="component" value="Chromosome I"/>
</dbReference>
<feature type="region of interest" description="Disordered" evidence="1">
    <location>
        <begin position="1"/>
        <end position="51"/>
    </location>
</feature>
<feature type="compositionally biased region" description="Basic and acidic residues" evidence="1">
    <location>
        <begin position="174"/>
        <end position="183"/>
    </location>
</feature>
<dbReference type="GeneID" id="10186429"/>
<dbReference type="HOGENOM" id="CLU_099498_0_0_1"/>
<dbReference type="AlphaFoldDB" id="E6RCA5"/>
<feature type="region of interest" description="Disordered" evidence="1">
    <location>
        <begin position="162"/>
        <end position="202"/>
    </location>
</feature>
<reference key="2">
    <citation type="journal article" date="2011" name="MBio">
        <title>Genome variation in Cryptococcus gattii, an emerging pathogen of immunocompetent hosts.</title>
        <authorList>
            <person name="D'Souza C.A."/>
            <person name="Kronstad J.W."/>
            <person name="Taylor G."/>
            <person name="Warren R."/>
            <person name="Yuen M."/>
            <person name="Hu G."/>
            <person name="Jung W.H."/>
            <person name="Sham A."/>
            <person name="Kidd S.E."/>
            <person name="Tangen K."/>
            <person name="Lee N."/>
            <person name="Zeilmaker T."/>
            <person name="Sawkins J."/>
            <person name="McVicker G."/>
            <person name="Shah S."/>
            <person name="Gnerre S."/>
            <person name="Griggs A."/>
            <person name="Zeng Q."/>
            <person name="Bartlett K."/>
            <person name="Li W."/>
            <person name="Wang X."/>
            <person name="Heitman J."/>
            <person name="Stajich J.E."/>
            <person name="Fraser J.A."/>
            <person name="Meyer W."/>
            <person name="Carter D."/>
            <person name="Schein J."/>
            <person name="Krzywinski M."/>
            <person name="Kwong-Chung K.J."/>
            <person name="Varma A."/>
            <person name="Wang J."/>
            <person name="Brunham R."/>
            <person name="Fyfe M."/>
            <person name="Ouellette B.F.F."/>
            <person name="Siddiqui A."/>
            <person name="Marra M."/>
            <person name="Jones S."/>
            <person name="Holt R."/>
            <person name="Birren B.W."/>
            <person name="Galagan J.E."/>
            <person name="Cuomo C.A."/>
        </authorList>
    </citation>
    <scope>NUCLEOTIDE SEQUENCE</scope>
    <source>
        <strain>WM276</strain>
    </source>
</reference>
<feature type="compositionally biased region" description="Polar residues" evidence="1">
    <location>
        <begin position="35"/>
        <end position="44"/>
    </location>
</feature>
<feature type="region of interest" description="Disordered" evidence="1">
    <location>
        <begin position="107"/>
        <end position="128"/>
    </location>
</feature>
<keyword evidence="3" id="KW-1185">Reference proteome</keyword>
<dbReference type="EMBL" id="CP000294">
    <property type="protein sequence ID" value="ADV24411.1"/>
    <property type="molecule type" value="Genomic_DNA"/>
</dbReference>
<evidence type="ECO:0000313" key="2">
    <source>
        <dbReference type="EMBL" id="ADV24411.1"/>
    </source>
</evidence>
<dbReference type="KEGG" id="cgi:CGB_I3290W"/>
<organism evidence="2 3">
    <name type="scientific">Cryptococcus gattii serotype B (strain WM276 / ATCC MYA-4071)</name>
    <name type="common">Filobasidiella gattii</name>
    <name type="synonym">Cryptococcus bacillisporus</name>
    <dbReference type="NCBI Taxonomy" id="367775"/>
    <lineage>
        <taxon>Eukaryota</taxon>
        <taxon>Fungi</taxon>
        <taxon>Dikarya</taxon>
        <taxon>Basidiomycota</taxon>
        <taxon>Agaricomycotina</taxon>
        <taxon>Tremellomycetes</taxon>
        <taxon>Tremellales</taxon>
        <taxon>Cryptococcaceae</taxon>
        <taxon>Cryptococcus</taxon>
        <taxon>Cryptococcus gattii species complex</taxon>
    </lineage>
</organism>
<name>E6RCA5_CRYGW</name>